<dbReference type="AlphaFoldDB" id="H1YBE5"/>
<evidence type="ECO:0000313" key="3">
    <source>
        <dbReference type="Proteomes" id="UP000002774"/>
    </source>
</evidence>
<dbReference type="InterPro" id="IPR017850">
    <property type="entry name" value="Alkaline_phosphatase_core_sf"/>
</dbReference>
<accession>H1YBE5</accession>
<name>H1YBE5_9SPHI</name>
<gene>
    <name evidence="2" type="ORF">Mucpa_7156</name>
</gene>
<keyword evidence="1" id="KW-0732">Signal</keyword>
<dbReference type="eggNOG" id="COG1524">
    <property type="taxonomic scope" value="Bacteria"/>
</dbReference>
<keyword evidence="3" id="KW-1185">Reference proteome</keyword>
<dbReference type="PANTHER" id="PTHR10151:SF120">
    <property type="entry name" value="BIS(5'-ADENOSYL)-TRIPHOSPHATASE"/>
    <property type="match status" value="1"/>
</dbReference>
<dbReference type="GO" id="GO:0016787">
    <property type="term" value="F:hydrolase activity"/>
    <property type="evidence" value="ECO:0007669"/>
    <property type="project" value="UniProtKB-ARBA"/>
</dbReference>
<dbReference type="HOGENOM" id="CLU_039509_0_0_10"/>
<organism evidence="2 3">
    <name type="scientific">Mucilaginibacter paludis DSM 18603</name>
    <dbReference type="NCBI Taxonomy" id="714943"/>
    <lineage>
        <taxon>Bacteria</taxon>
        <taxon>Pseudomonadati</taxon>
        <taxon>Bacteroidota</taxon>
        <taxon>Sphingobacteriia</taxon>
        <taxon>Sphingobacteriales</taxon>
        <taxon>Sphingobacteriaceae</taxon>
        <taxon>Mucilaginibacter</taxon>
    </lineage>
</organism>
<feature type="chain" id="PRO_5003558401" evidence="1">
    <location>
        <begin position="23"/>
        <end position="515"/>
    </location>
</feature>
<dbReference type="Proteomes" id="UP000002774">
    <property type="component" value="Chromosome"/>
</dbReference>
<dbReference type="RefSeq" id="WP_008513483.1">
    <property type="nucleotide sequence ID" value="NZ_CM001403.1"/>
</dbReference>
<dbReference type="SUPFAM" id="SSF53649">
    <property type="entry name" value="Alkaline phosphatase-like"/>
    <property type="match status" value="1"/>
</dbReference>
<feature type="signal peptide" evidence="1">
    <location>
        <begin position="1"/>
        <end position="22"/>
    </location>
</feature>
<dbReference type="EMBL" id="CM001403">
    <property type="protein sequence ID" value="EHQ31199.1"/>
    <property type="molecule type" value="Genomic_DNA"/>
</dbReference>
<sequence>MFKKTIILQAFVLLLVAAGANAQVKPNSKELKTLIVFFDGLRPDYITPEAMPNLYAFRKQGSYGKQHHSVYPTVTRVNSSAYSTGSYPAKTGLMGNTVYFPEVDQLKGLNTGEAEDLNRISKATNGKLLTTVSLGELLKAAGKRMMVFSSGSTGQALLQNHTVSGGAIVNPSMILPESFKDTVVNSIGPIPKHEKPNTAQHKWVADALIKFGLAANGPAVSAIWFSDPDGTAHADGIGSETAMASIQSVDHEFGRIMEYLKSNNLDQVYNIIISTDHGFVTHVGKQNVTSVLIEKGLKKDRLSDDVVVAEGAIYVKNHDAEVIKKIVATLQEQDFVGPVFTKGTNPGDLKGWVAGTLAFEAIHWNHPTRSADILVDEKWDNSKNKFGYEGTSFSGGVAGHGGFSPYEVHIALMAAGPSFKKTFESELPTSNVDIAPTVLYLQHVPVPRQMDGRVVYELLNEKVPSSAPVTAKTDSIETEVSAPWGTYKLMIHRTILGKYNYIDYAKATRVLKDIK</sequence>
<dbReference type="Pfam" id="PF01663">
    <property type="entry name" value="Phosphodiest"/>
    <property type="match status" value="1"/>
</dbReference>
<evidence type="ECO:0000256" key="1">
    <source>
        <dbReference type="SAM" id="SignalP"/>
    </source>
</evidence>
<dbReference type="STRING" id="714943.Mucpa_7156"/>
<reference evidence="2" key="1">
    <citation type="submission" date="2011-09" db="EMBL/GenBank/DDBJ databases">
        <title>The permanent draft genome of Mucilaginibacter paludis DSM 18603.</title>
        <authorList>
            <consortium name="US DOE Joint Genome Institute (JGI-PGF)"/>
            <person name="Lucas S."/>
            <person name="Han J."/>
            <person name="Lapidus A."/>
            <person name="Bruce D."/>
            <person name="Goodwin L."/>
            <person name="Pitluck S."/>
            <person name="Peters L."/>
            <person name="Kyrpides N."/>
            <person name="Mavromatis K."/>
            <person name="Ivanova N."/>
            <person name="Mikhailova N."/>
            <person name="Held B."/>
            <person name="Detter J.C."/>
            <person name="Tapia R."/>
            <person name="Han C."/>
            <person name="Land M."/>
            <person name="Hauser L."/>
            <person name="Markowitz V."/>
            <person name="Cheng J.-F."/>
            <person name="Hugenholtz P."/>
            <person name="Woyke T."/>
            <person name="Wu D."/>
            <person name="Tindall B."/>
            <person name="Brambilla E."/>
            <person name="Klenk H.-P."/>
            <person name="Eisen J.A."/>
        </authorList>
    </citation>
    <scope>NUCLEOTIDE SEQUENCE [LARGE SCALE GENOMIC DNA]</scope>
    <source>
        <strain evidence="2">DSM 18603</strain>
    </source>
</reference>
<dbReference type="InterPro" id="IPR002591">
    <property type="entry name" value="Phosphodiest/P_Trfase"/>
</dbReference>
<protein>
    <submittedName>
        <fullName evidence="2">Type I phosphodiesterase/nucleotide pyrophosphatase</fullName>
    </submittedName>
</protein>
<dbReference type="OrthoDB" id="9779418at2"/>
<dbReference type="Gene3D" id="3.40.720.10">
    <property type="entry name" value="Alkaline Phosphatase, subunit A"/>
    <property type="match status" value="1"/>
</dbReference>
<dbReference type="PANTHER" id="PTHR10151">
    <property type="entry name" value="ECTONUCLEOTIDE PYROPHOSPHATASE/PHOSPHODIESTERASE"/>
    <property type="match status" value="1"/>
</dbReference>
<evidence type="ECO:0000313" key="2">
    <source>
        <dbReference type="EMBL" id="EHQ31199.1"/>
    </source>
</evidence>
<proteinExistence type="predicted"/>